<evidence type="ECO:0000256" key="1">
    <source>
        <dbReference type="SAM" id="MobiDB-lite"/>
    </source>
</evidence>
<feature type="region of interest" description="Disordered" evidence="1">
    <location>
        <begin position="55"/>
        <end position="85"/>
    </location>
</feature>
<dbReference type="EMBL" id="JAVREI010000022">
    <property type="protein sequence ID" value="MDT0278231.1"/>
    <property type="molecule type" value="Genomic_DNA"/>
</dbReference>
<keyword evidence="2" id="KW-1133">Transmembrane helix</keyword>
<evidence type="ECO:0000256" key="2">
    <source>
        <dbReference type="SAM" id="Phobius"/>
    </source>
</evidence>
<dbReference type="Proteomes" id="UP001183222">
    <property type="component" value="Unassembled WGS sequence"/>
</dbReference>
<protein>
    <submittedName>
        <fullName evidence="3">Uncharacterized protein</fullName>
    </submittedName>
</protein>
<evidence type="ECO:0000313" key="3">
    <source>
        <dbReference type="EMBL" id="MDT0278231.1"/>
    </source>
</evidence>
<reference evidence="4" key="1">
    <citation type="submission" date="2023-07" db="EMBL/GenBank/DDBJ databases">
        <title>30 novel species of actinomycetes from the DSMZ collection.</title>
        <authorList>
            <person name="Nouioui I."/>
        </authorList>
    </citation>
    <scope>NUCLEOTIDE SEQUENCE [LARGE SCALE GENOMIC DNA]</scope>
    <source>
        <strain evidence="4">DSM 46792</strain>
    </source>
</reference>
<feature type="transmembrane region" description="Helical" evidence="2">
    <location>
        <begin position="33"/>
        <end position="54"/>
    </location>
</feature>
<gene>
    <name evidence="3" type="ORF">RM425_20205</name>
</gene>
<name>A0ABU2KDG2_9ACTN</name>
<accession>A0ABU2KDG2</accession>
<evidence type="ECO:0000313" key="4">
    <source>
        <dbReference type="Proteomes" id="UP001183222"/>
    </source>
</evidence>
<keyword evidence="2" id="KW-0812">Transmembrane</keyword>
<dbReference type="RefSeq" id="WP_311347029.1">
    <property type="nucleotide sequence ID" value="NZ_JAVREI010000022.1"/>
</dbReference>
<feature type="compositionally biased region" description="Low complexity" evidence="1">
    <location>
        <begin position="58"/>
        <end position="70"/>
    </location>
</feature>
<proteinExistence type="predicted"/>
<keyword evidence="4" id="KW-1185">Reference proteome</keyword>
<comment type="caution">
    <text evidence="3">The sequence shown here is derived from an EMBL/GenBank/DDBJ whole genome shotgun (WGS) entry which is preliminary data.</text>
</comment>
<feature type="region of interest" description="Disordered" evidence="1">
    <location>
        <begin position="1"/>
        <end position="26"/>
    </location>
</feature>
<organism evidence="3 4">
    <name type="scientific">Blastococcus goldschmidtiae</name>
    <dbReference type="NCBI Taxonomy" id="3075546"/>
    <lineage>
        <taxon>Bacteria</taxon>
        <taxon>Bacillati</taxon>
        <taxon>Actinomycetota</taxon>
        <taxon>Actinomycetes</taxon>
        <taxon>Geodermatophilales</taxon>
        <taxon>Geodermatophilaceae</taxon>
        <taxon>Blastococcus</taxon>
    </lineage>
</organism>
<keyword evidence="2" id="KW-0472">Membrane</keyword>
<sequence length="111" mass="11170">MTKQNHDGDPSAPGGPTTSMPSPAPGARTRVRWWVALAVAVPIVLLGAVAVTGLNRPDAGVTTGADLDGGAASGGRSEGSGRPELGEQVLCSPFLRCPAVPSRCPTALLRS</sequence>